<accession>A0ABW5JK38</accession>
<keyword evidence="3" id="KW-0175">Coiled coil</keyword>
<feature type="compositionally biased region" description="Acidic residues" evidence="5">
    <location>
        <begin position="432"/>
        <end position="448"/>
    </location>
</feature>
<evidence type="ECO:0000256" key="1">
    <source>
        <dbReference type="ARBA" id="ARBA00003416"/>
    </source>
</evidence>
<keyword evidence="4" id="KW-0233">DNA recombination</keyword>
<evidence type="ECO:0000256" key="3">
    <source>
        <dbReference type="ARBA" id="ARBA00023054"/>
    </source>
</evidence>
<name>A0ABW5JK38_9BACT</name>
<reference evidence="8" key="1">
    <citation type="journal article" date="2019" name="Int. J. Syst. Evol. Microbiol.">
        <title>The Global Catalogue of Microorganisms (GCM) 10K type strain sequencing project: providing services to taxonomists for standard genome sequencing and annotation.</title>
        <authorList>
            <consortium name="The Broad Institute Genomics Platform"/>
            <consortium name="The Broad Institute Genome Sequencing Center for Infectious Disease"/>
            <person name="Wu L."/>
            <person name="Ma J."/>
        </authorList>
    </citation>
    <scope>NUCLEOTIDE SEQUENCE [LARGE SCALE GENOMIC DNA]</scope>
    <source>
        <strain evidence="8">KCTC 52042</strain>
    </source>
</reference>
<keyword evidence="6" id="KW-1133">Transmembrane helix</keyword>
<feature type="transmembrane region" description="Helical" evidence="6">
    <location>
        <begin position="6"/>
        <end position="23"/>
    </location>
</feature>
<dbReference type="InterPro" id="IPR003798">
    <property type="entry name" value="DNA_recombination_RmuC"/>
</dbReference>
<sequence length="448" mass="51202">MNTISIVTGIIIGAIAGYIIAHFKSKSESSRLEERNQNLKDQLEEVETEYDQLQQKSEQELSQERERGNELDKKLASREADYRNLQERLNEQKKELAEMQEQLTTQFENLANKILEEKSEKFTKQNKEQIDQLLNPLGEKLEAFKKKVEETHKDEVEARGSLKQELKHLMELNKTMSEDAKNLTKALKGDNKAVGDWGEVILERILERSGLTKGREYETQKGFSKEDGMGHNKPDVVVYLPDEKFMVIDSKVSLKAYEKFSSAEDEGEQQQFLKEHVNSIRAHVKGLSGKNYEQIHGSKSPDFVLLFIPIEPAFSSALQYDSNLYYEAFDQNIVIVSPSTLLATLATIDSVWKQEYQNKNAMEIAKRGGALYDKFVLFVESMNDIGQRIRQTQDSYDEAMGRLSTGAGNLVRQAEMIRKLGAKTSKQLPDGMVDEFEDEMLDENSESE</sequence>
<keyword evidence="6" id="KW-0472">Membrane</keyword>
<comment type="function">
    <text evidence="1">Involved in DNA recombination.</text>
</comment>
<dbReference type="Pfam" id="PF02646">
    <property type="entry name" value="RmuC"/>
    <property type="match status" value="1"/>
</dbReference>
<feature type="region of interest" description="Disordered" evidence="5">
    <location>
        <begin position="46"/>
        <end position="83"/>
    </location>
</feature>
<dbReference type="PANTHER" id="PTHR30563">
    <property type="entry name" value="DNA RECOMBINATION PROTEIN RMUC"/>
    <property type="match status" value="1"/>
</dbReference>
<evidence type="ECO:0000256" key="2">
    <source>
        <dbReference type="ARBA" id="ARBA00009840"/>
    </source>
</evidence>
<proteinExistence type="inferred from homology"/>
<organism evidence="7 8">
    <name type="scientific">Gracilimonas halophila</name>
    <dbReference type="NCBI Taxonomy" id="1834464"/>
    <lineage>
        <taxon>Bacteria</taxon>
        <taxon>Pseudomonadati</taxon>
        <taxon>Balneolota</taxon>
        <taxon>Balneolia</taxon>
        <taxon>Balneolales</taxon>
        <taxon>Balneolaceae</taxon>
        <taxon>Gracilimonas</taxon>
    </lineage>
</organism>
<comment type="similarity">
    <text evidence="2">Belongs to the RmuC family.</text>
</comment>
<evidence type="ECO:0000313" key="7">
    <source>
        <dbReference type="EMBL" id="MFD2532475.1"/>
    </source>
</evidence>
<evidence type="ECO:0000256" key="5">
    <source>
        <dbReference type="SAM" id="MobiDB-lite"/>
    </source>
</evidence>
<dbReference type="PANTHER" id="PTHR30563:SF0">
    <property type="entry name" value="DNA RECOMBINATION PROTEIN RMUC"/>
    <property type="match status" value="1"/>
</dbReference>
<keyword evidence="6" id="KW-0812">Transmembrane</keyword>
<feature type="compositionally biased region" description="Basic and acidic residues" evidence="5">
    <location>
        <begin position="57"/>
        <end position="83"/>
    </location>
</feature>
<dbReference type="Proteomes" id="UP001597460">
    <property type="component" value="Unassembled WGS sequence"/>
</dbReference>
<protein>
    <submittedName>
        <fullName evidence="7">DNA recombination protein RmuC</fullName>
    </submittedName>
</protein>
<evidence type="ECO:0000313" key="8">
    <source>
        <dbReference type="Proteomes" id="UP001597460"/>
    </source>
</evidence>
<evidence type="ECO:0000256" key="4">
    <source>
        <dbReference type="ARBA" id="ARBA00023172"/>
    </source>
</evidence>
<feature type="region of interest" description="Disordered" evidence="5">
    <location>
        <begin position="428"/>
        <end position="448"/>
    </location>
</feature>
<evidence type="ECO:0000256" key="6">
    <source>
        <dbReference type="SAM" id="Phobius"/>
    </source>
</evidence>
<gene>
    <name evidence="7" type="primary">rmuC</name>
    <name evidence="7" type="ORF">ACFSVN_08465</name>
</gene>
<dbReference type="EMBL" id="JBHULI010000024">
    <property type="protein sequence ID" value="MFD2532475.1"/>
    <property type="molecule type" value="Genomic_DNA"/>
</dbReference>
<dbReference type="RefSeq" id="WP_390300962.1">
    <property type="nucleotide sequence ID" value="NZ_JBHULI010000024.1"/>
</dbReference>
<comment type="caution">
    <text evidence="7">The sequence shown here is derived from an EMBL/GenBank/DDBJ whole genome shotgun (WGS) entry which is preliminary data.</text>
</comment>
<keyword evidence="8" id="KW-1185">Reference proteome</keyword>